<proteinExistence type="predicted"/>
<evidence type="ECO:0008006" key="3">
    <source>
        <dbReference type="Google" id="ProtNLM"/>
    </source>
</evidence>
<dbReference type="SUPFAM" id="SSF53098">
    <property type="entry name" value="Ribonuclease H-like"/>
    <property type="match status" value="1"/>
</dbReference>
<dbReference type="PANTHER" id="PTHR22891">
    <property type="entry name" value="EUKARYOTIC TRANSLATION INITIATION FACTOR 2C"/>
    <property type="match status" value="1"/>
</dbReference>
<gene>
    <name evidence="1" type="ORF">J1N35_028764</name>
</gene>
<dbReference type="EMBL" id="JAIQCV010000009">
    <property type="protein sequence ID" value="KAH1063777.1"/>
    <property type="molecule type" value="Genomic_DNA"/>
</dbReference>
<dbReference type="Proteomes" id="UP000828251">
    <property type="component" value="Unassembled WGS sequence"/>
</dbReference>
<sequence>MIDSTSKPVFDKVDEGIMREALLDFYTSSRKKKPDQIIIFRDEGSPGNMLPGTIIDNKELVHSLSYVYQRSTTTIFVAAPICYAYLAASQLGQIYKVYGCFKDIIEPW</sequence>
<dbReference type="Gene3D" id="3.30.420.10">
    <property type="entry name" value="Ribonuclease H-like superfamily/Ribonuclease H"/>
    <property type="match status" value="1"/>
</dbReference>
<dbReference type="AlphaFoldDB" id="A0A9D3UWX9"/>
<keyword evidence="2" id="KW-1185">Reference proteome</keyword>
<protein>
    <recommendedName>
        <fullName evidence="3">Piwi domain-containing protein</fullName>
    </recommendedName>
</protein>
<evidence type="ECO:0000313" key="2">
    <source>
        <dbReference type="Proteomes" id="UP000828251"/>
    </source>
</evidence>
<reference evidence="1 2" key="1">
    <citation type="journal article" date="2021" name="Plant Biotechnol. J.">
        <title>Multi-omics assisted identification of the key and species-specific regulatory components of drought-tolerant mechanisms in Gossypium stocksii.</title>
        <authorList>
            <person name="Yu D."/>
            <person name="Ke L."/>
            <person name="Zhang D."/>
            <person name="Wu Y."/>
            <person name="Sun Y."/>
            <person name="Mei J."/>
            <person name="Sun J."/>
            <person name="Sun Y."/>
        </authorList>
    </citation>
    <scope>NUCLEOTIDE SEQUENCE [LARGE SCALE GENOMIC DNA]</scope>
    <source>
        <strain evidence="2">cv. E1</strain>
        <tissue evidence="1">Leaf</tissue>
    </source>
</reference>
<accession>A0A9D3UWX9</accession>
<name>A0A9D3UWX9_9ROSI</name>
<evidence type="ECO:0000313" key="1">
    <source>
        <dbReference type="EMBL" id="KAH1063777.1"/>
    </source>
</evidence>
<dbReference type="InterPro" id="IPR036397">
    <property type="entry name" value="RNaseH_sf"/>
</dbReference>
<dbReference type="OrthoDB" id="1860322at2759"/>
<dbReference type="GO" id="GO:0003676">
    <property type="term" value="F:nucleic acid binding"/>
    <property type="evidence" value="ECO:0007669"/>
    <property type="project" value="InterPro"/>
</dbReference>
<organism evidence="1 2">
    <name type="scientific">Gossypium stocksii</name>
    <dbReference type="NCBI Taxonomy" id="47602"/>
    <lineage>
        <taxon>Eukaryota</taxon>
        <taxon>Viridiplantae</taxon>
        <taxon>Streptophyta</taxon>
        <taxon>Embryophyta</taxon>
        <taxon>Tracheophyta</taxon>
        <taxon>Spermatophyta</taxon>
        <taxon>Magnoliopsida</taxon>
        <taxon>eudicotyledons</taxon>
        <taxon>Gunneridae</taxon>
        <taxon>Pentapetalae</taxon>
        <taxon>rosids</taxon>
        <taxon>malvids</taxon>
        <taxon>Malvales</taxon>
        <taxon>Malvaceae</taxon>
        <taxon>Malvoideae</taxon>
        <taxon>Gossypium</taxon>
    </lineage>
</organism>
<comment type="caution">
    <text evidence="1">The sequence shown here is derived from an EMBL/GenBank/DDBJ whole genome shotgun (WGS) entry which is preliminary data.</text>
</comment>
<dbReference type="InterPro" id="IPR012337">
    <property type="entry name" value="RNaseH-like_sf"/>
</dbReference>